<dbReference type="InterPro" id="IPR012296">
    <property type="entry name" value="Nuclease_put_TT1808"/>
</dbReference>
<comment type="caution">
    <text evidence="2">The sequence shown here is derived from an EMBL/GenBank/DDBJ whole genome shotgun (WGS) entry which is preliminary data.</text>
</comment>
<dbReference type="Pfam" id="PF05685">
    <property type="entry name" value="Uma2"/>
    <property type="match status" value="1"/>
</dbReference>
<name>A0ABR9VRX1_9SYNC</name>
<evidence type="ECO:0000313" key="3">
    <source>
        <dbReference type="Proteomes" id="UP000658720"/>
    </source>
</evidence>
<keyword evidence="2" id="KW-0540">Nuclease</keyword>
<dbReference type="GO" id="GO:0004519">
    <property type="term" value="F:endonuclease activity"/>
    <property type="evidence" value="ECO:0007669"/>
    <property type="project" value="UniProtKB-KW"/>
</dbReference>
<feature type="domain" description="Putative restriction endonuclease" evidence="1">
    <location>
        <begin position="37"/>
        <end position="180"/>
    </location>
</feature>
<evidence type="ECO:0000259" key="1">
    <source>
        <dbReference type="Pfam" id="PF05685"/>
    </source>
</evidence>
<keyword evidence="2" id="KW-0255">Endonuclease</keyword>
<dbReference type="InterPro" id="IPR011335">
    <property type="entry name" value="Restrct_endonuc-II-like"/>
</dbReference>
<proteinExistence type="predicted"/>
<dbReference type="CDD" id="cd06260">
    <property type="entry name" value="DUF820-like"/>
    <property type="match status" value="1"/>
</dbReference>
<dbReference type="PANTHER" id="PTHR47152:SF4">
    <property type="entry name" value="SLR0445 PROTEIN"/>
    <property type="match status" value="1"/>
</dbReference>
<dbReference type="Proteomes" id="UP000658720">
    <property type="component" value="Unassembled WGS sequence"/>
</dbReference>
<keyword evidence="2" id="KW-0378">Hydrolase</keyword>
<protein>
    <submittedName>
        <fullName evidence="2">Uma2 family endonuclease</fullName>
    </submittedName>
</protein>
<gene>
    <name evidence="2" type="ORF">IQ217_09570</name>
</gene>
<dbReference type="InterPro" id="IPR008538">
    <property type="entry name" value="Uma2"/>
</dbReference>
<dbReference type="SUPFAM" id="SSF52980">
    <property type="entry name" value="Restriction endonuclease-like"/>
    <property type="match status" value="1"/>
</dbReference>
<dbReference type="RefSeq" id="WP_194019762.1">
    <property type="nucleotide sequence ID" value="NZ_JADEVV010000023.1"/>
</dbReference>
<sequence length="215" mass="24791">MTALINRGLTYCQQLINQIRPAMGDLEQIVIMADVSWQDYNALLSLWGDNAPVLFKYLGATLQIMSPSYRHEFYKENLGILLEAYLQEKGIRFYSLGSTTFKSESMQRGIEPDKSYCLNQRKNIPDLAIEVVLTSGGIDSLKIYQVLPVPEVWFWQNNQLHVYCLTNQQYEKVAQSDLLPDLDLALLANYVAWEEPFDAVLAFREQIRGDRRQTK</sequence>
<reference evidence="2 3" key="1">
    <citation type="submission" date="2020-10" db="EMBL/GenBank/DDBJ databases">
        <authorList>
            <person name="Castelo-Branco R."/>
            <person name="Eusebio N."/>
            <person name="Adriana R."/>
            <person name="Vieira A."/>
            <person name="Brugerolle De Fraissinette N."/>
            <person name="Rezende De Castro R."/>
            <person name="Schneider M.P."/>
            <person name="Vasconcelos V."/>
            <person name="Leao P.N."/>
        </authorList>
    </citation>
    <scope>NUCLEOTIDE SEQUENCE [LARGE SCALE GENOMIC DNA]</scope>
    <source>
        <strain evidence="2 3">LEGE 00031</strain>
    </source>
</reference>
<evidence type="ECO:0000313" key="2">
    <source>
        <dbReference type="EMBL" id="MBE9254082.1"/>
    </source>
</evidence>
<dbReference type="EMBL" id="JADEVV010000023">
    <property type="protein sequence ID" value="MBE9254082.1"/>
    <property type="molecule type" value="Genomic_DNA"/>
</dbReference>
<dbReference type="Gene3D" id="3.90.1570.10">
    <property type="entry name" value="tt1808, chain A"/>
    <property type="match status" value="1"/>
</dbReference>
<dbReference type="PANTHER" id="PTHR47152">
    <property type="entry name" value="SLR2084 PROTEIN-RELATED"/>
    <property type="match status" value="1"/>
</dbReference>
<organism evidence="2 3">
    <name type="scientific">Synechocystis salina LEGE 00031</name>
    <dbReference type="NCBI Taxonomy" id="1828736"/>
    <lineage>
        <taxon>Bacteria</taxon>
        <taxon>Bacillati</taxon>
        <taxon>Cyanobacteriota</taxon>
        <taxon>Cyanophyceae</taxon>
        <taxon>Synechococcales</taxon>
        <taxon>Merismopediaceae</taxon>
        <taxon>Synechocystis</taxon>
    </lineage>
</organism>
<keyword evidence="3" id="KW-1185">Reference proteome</keyword>
<accession>A0ABR9VRX1</accession>